<dbReference type="Proteomes" id="UP000799118">
    <property type="component" value="Unassembled WGS sequence"/>
</dbReference>
<evidence type="ECO:0000313" key="1">
    <source>
        <dbReference type="EMBL" id="KAE9405414.1"/>
    </source>
</evidence>
<dbReference type="InterPro" id="IPR036047">
    <property type="entry name" value="F-box-like_dom_sf"/>
</dbReference>
<dbReference type="SUPFAM" id="SSF81383">
    <property type="entry name" value="F-box domain"/>
    <property type="match status" value="1"/>
</dbReference>
<dbReference type="AlphaFoldDB" id="A0A6A4I9E1"/>
<name>A0A6A4I9E1_9AGAR</name>
<evidence type="ECO:0000313" key="2">
    <source>
        <dbReference type="Proteomes" id="UP000799118"/>
    </source>
</evidence>
<dbReference type="OrthoDB" id="3046363at2759"/>
<accession>A0A6A4I9E1</accession>
<organism evidence="1 2">
    <name type="scientific">Gymnopus androsaceus JB14</name>
    <dbReference type="NCBI Taxonomy" id="1447944"/>
    <lineage>
        <taxon>Eukaryota</taxon>
        <taxon>Fungi</taxon>
        <taxon>Dikarya</taxon>
        <taxon>Basidiomycota</taxon>
        <taxon>Agaricomycotina</taxon>
        <taxon>Agaricomycetes</taxon>
        <taxon>Agaricomycetidae</taxon>
        <taxon>Agaricales</taxon>
        <taxon>Marasmiineae</taxon>
        <taxon>Omphalotaceae</taxon>
        <taxon>Gymnopus</taxon>
    </lineage>
</organism>
<sequence length="533" mass="59954">MRPSSILTPTGIGHLPVELLSLIFLHACSFHTADPPFERKRSPAPLSLTAINGCTALILSQVCREWRSVALSSPAIWSYISFSLPNIGQGIEDLKNELEDFYTEEDRQDITMLKKIKPVTFYRPLYWKNLMKMLALEDDNGWRALEKPIDFTLPTDTEISGSEEDSADSVIESYADSENHFSSITMLERISSTTPSLEPLESPISLYLHRSRYEPLSISLRFPILDELENRMRSGPYAIFTDHLLQLTYILARQCHRWSQVDLVMNSEEYLDALLPMARSLPLLQDIKVVLNSLSAVIAVKPPGIFYPHNWLGPAPKLRSAFFERFAIVRNHGPTSPGFTFLDHCTELTIRLYTPAEALPLVRAVGLALPPGTPISVRLQSISHSGDHYDDKLNKMVSHVSSLSITGYIEKSPLRQILRYLRAPRLESLEISIPDSDPVIYSSLNAPIAIPTFLPLPTFRNFFKRNGATIRSFTLKYVPVPAQLLLEILKLMPRLENLVVYERSPSLICGVGDRFTLSNDVIEVILNGVVALG</sequence>
<keyword evidence="2" id="KW-1185">Reference proteome</keyword>
<protein>
    <submittedName>
        <fullName evidence="1">Uncharacterized protein</fullName>
    </submittedName>
</protein>
<reference evidence="1" key="1">
    <citation type="journal article" date="2019" name="Environ. Microbiol.">
        <title>Fungal ecological strategies reflected in gene transcription - a case study of two litter decomposers.</title>
        <authorList>
            <person name="Barbi F."/>
            <person name="Kohler A."/>
            <person name="Barry K."/>
            <person name="Baskaran P."/>
            <person name="Daum C."/>
            <person name="Fauchery L."/>
            <person name="Ihrmark K."/>
            <person name="Kuo A."/>
            <person name="LaButti K."/>
            <person name="Lipzen A."/>
            <person name="Morin E."/>
            <person name="Grigoriev I.V."/>
            <person name="Henrissat B."/>
            <person name="Lindahl B."/>
            <person name="Martin F."/>
        </authorList>
    </citation>
    <scope>NUCLEOTIDE SEQUENCE</scope>
    <source>
        <strain evidence="1">JB14</strain>
    </source>
</reference>
<gene>
    <name evidence="1" type="ORF">BT96DRAFT_1015635</name>
</gene>
<proteinExistence type="predicted"/>
<dbReference type="EMBL" id="ML769409">
    <property type="protein sequence ID" value="KAE9405414.1"/>
    <property type="molecule type" value="Genomic_DNA"/>
</dbReference>